<evidence type="ECO:0000313" key="6">
    <source>
        <dbReference type="EnsemblMetazoa" id="CLYHEMP024740.1"/>
    </source>
</evidence>
<dbReference type="Gene3D" id="2.40.50.100">
    <property type="match status" value="1"/>
</dbReference>
<organism evidence="6 7">
    <name type="scientific">Clytia hemisphaerica</name>
    <dbReference type="NCBI Taxonomy" id="252671"/>
    <lineage>
        <taxon>Eukaryota</taxon>
        <taxon>Metazoa</taxon>
        <taxon>Cnidaria</taxon>
        <taxon>Hydrozoa</taxon>
        <taxon>Hydroidolina</taxon>
        <taxon>Leptothecata</taxon>
        <taxon>Obeliida</taxon>
        <taxon>Clytiidae</taxon>
        <taxon>Clytia</taxon>
    </lineage>
</organism>
<dbReference type="OrthoDB" id="10264154at2759"/>
<dbReference type="Pfam" id="PF01597">
    <property type="entry name" value="GCV_H"/>
    <property type="match status" value="1"/>
</dbReference>
<dbReference type="NCBIfam" id="TIGR00527">
    <property type="entry name" value="gcvH"/>
    <property type="match status" value="1"/>
</dbReference>
<accession>A0A7M5XMK7</accession>
<keyword evidence="4" id="KW-0809">Transit peptide</keyword>
<dbReference type="RefSeq" id="XP_066935222.1">
    <property type="nucleotide sequence ID" value="XM_067079121.1"/>
</dbReference>
<dbReference type="InterPro" id="IPR011053">
    <property type="entry name" value="Single_hybrid_motif"/>
</dbReference>
<comment type="cofactor">
    <cofactor evidence="4">
        <name>(R)-lipoate</name>
        <dbReference type="ChEBI" id="CHEBI:83088"/>
    </cofactor>
    <text evidence="4">Binds 1 lipoyl cofactor covalently.</text>
</comment>
<dbReference type="GO" id="GO:0005739">
    <property type="term" value="C:mitochondrion"/>
    <property type="evidence" value="ECO:0007669"/>
    <property type="project" value="UniProtKB-SubCell"/>
</dbReference>
<dbReference type="NCBIfam" id="NF002270">
    <property type="entry name" value="PRK01202.1"/>
    <property type="match status" value="1"/>
</dbReference>
<dbReference type="InterPro" id="IPR000089">
    <property type="entry name" value="Biotin_lipoyl"/>
</dbReference>
<comment type="similarity">
    <text evidence="1 4">Belongs to the GcvH family.</text>
</comment>
<comment type="subcellular location">
    <subcellularLocation>
        <location evidence="4">Mitochondrion</location>
    </subcellularLocation>
</comment>
<dbReference type="Proteomes" id="UP000594262">
    <property type="component" value="Unplaced"/>
</dbReference>
<keyword evidence="4" id="KW-0496">Mitochondrion</keyword>
<evidence type="ECO:0000313" key="7">
    <source>
        <dbReference type="Proteomes" id="UP000594262"/>
    </source>
</evidence>
<dbReference type="CDD" id="cd06848">
    <property type="entry name" value="GCS_H"/>
    <property type="match status" value="1"/>
</dbReference>
<sequence length="168" mass="18057">MAAGRFACTQVLSHIVRGSNSLLSKSRSALPQQKRLISLASQAYQRYFTKDHEWIDVEGNVGTVGITDHAQAALGELVYVELPEVEDSFDQDDSVGAVESVKAASDVMTPVSGTIVAVNEDLTANPSLINKNAESDAWMFKIELSDADELSEMLDAAGYKAFVDAESG</sequence>
<dbReference type="EnsemblMetazoa" id="CLYHEMT024740.1">
    <property type="protein sequence ID" value="CLYHEMP024740.1"/>
    <property type="gene ID" value="CLYHEMG024740"/>
</dbReference>
<evidence type="ECO:0000256" key="4">
    <source>
        <dbReference type="RuleBase" id="RU364055"/>
    </source>
</evidence>
<protein>
    <recommendedName>
        <fullName evidence="4">Glycine cleavage system H protein</fullName>
    </recommendedName>
</protein>
<dbReference type="GeneID" id="136822807"/>
<feature type="domain" description="Lipoyl-binding" evidence="5">
    <location>
        <begin position="61"/>
        <end position="143"/>
    </location>
</feature>
<proteinExistence type="inferred from homology"/>
<dbReference type="InterPro" id="IPR033753">
    <property type="entry name" value="GCV_H/Fam206"/>
</dbReference>
<evidence type="ECO:0000256" key="2">
    <source>
        <dbReference type="ARBA" id="ARBA00022823"/>
    </source>
</evidence>
<dbReference type="GO" id="GO:0019464">
    <property type="term" value="P:glycine decarboxylation via glycine cleavage system"/>
    <property type="evidence" value="ECO:0007669"/>
    <property type="project" value="UniProtKB-UniRule"/>
</dbReference>
<dbReference type="InterPro" id="IPR002930">
    <property type="entry name" value="GCV_H"/>
</dbReference>
<feature type="modified residue" description="N6-lipoyllysine" evidence="3">
    <location>
        <position position="102"/>
    </location>
</feature>
<name>A0A7M5XMK7_9CNID</name>
<dbReference type="InterPro" id="IPR017453">
    <property type="entry name" value="GCV_H_sub"/>
</dbReference>
<keyword evidence="7" id="KW-1185">Reference proteome</keyword>
<dbReference type="AlphaFoldDB" id="A0A7M5XMK7"/>
<dbReference type="HAMAP" id="MF_00272">
    <property type="entry name" value="GcvH"/>
    <property type="match status" value="1"/>
</dbReference>
<dbReference type="GO" id="GO:0005960">
    <property type="term" value="C:glycine cleavage complex"/>
    <property type="evidence" value="ECO:0007669"/>
    <property type="project" value="UniProtKB-UniRule"/>
</dbReference>
<keyword evidence="2 3" id="KW-0450">Lipoyl</keyword>
<evidence type="ECO:0000256" key="3">
    <source>
        <dbReference type="PIRSR" id="PIRSR617453-50"/>
    </source>
</evidence>
<reference evidence="6" key="1">
    <citation type="submission" date="2021-01" db="UniProtKB">
        <authorList>
            <consortium name="EnsemblMetazoa"/>
        </authorList>
    </citation>
    <scope>IDENTIFICATION</scope>
</reference>
<dbReference type="PANTHER" id="PTHR11715:SF3">
    <property type="entry name" value="GLYCINE CLEAVAGE SYSTEM H PROTEIN-RELATED"/>
    <property type="match status" value="1"/>
</dbReference>
<comment type="subunit">
    <text evidence="4">The glycine cleavage system is composed of four proteins: P, T, L and H.</text>
</comment>
<evidence type="ECO:0000259" key="5">
    <source>
        <dbReference type="PROSITE" id="PS50968"/>
    </source>
</evidence>
<dbReference type="SUPFAM" id="SSF51230">
    <property type="entry name" value="Single hybrid motif"/>
    <property type="match status" value="1"/>
</dbReference>
<dbReference type="GO" id="GO:0009249">
    <property type="term" value="P:protein lipoylation"/>
    <property type="evidence" value="ECO:0007669"/>
    <property type="project" value="TreeGrafter"/>
</dbReference>
<dbReference type="PANTHER" id="PTHR11715">
    <property type="entry name" value="GLYCINE CLEAVAGE SYSTEM H PROTEIN"/>
    <property type="match status" value="1"/>
</dbReference>
<comment type="function">
    <text evidence="4">The H protein shuttles the methylamine group of glycine from the P protein to the T protein.</text>
</comment>
<dbReference type="PROSITE" id="PS50968">
    <property type="entry name" value="BIOTINYL_LIPOYL"/>
    <property type="match status" value="1"/>
</dbReference>
<evidence type="ECO:0000256" key="1">
    <source>
        <dbReference type="ARBA" id="ARBA00009249"/>
    </source>
</evidence>